<sequence>MLSVPAESSSRRHLQSCNPATSHERLSSAANSREALINTSPTDIPLRQLVASSSSTRPGRPLHASTSNLSLPSWPGHPRPRPKQQRRHIDDHVFALSVTITLALLVIIGVPLGAVLPQKYVVPLPINVLVPFYVNPEQNSWDRLFEDIIKHPETNFTIIISVDHGPSASAWPSGVYIAPIKRLHTLPNAQTIGYIDIAYGSRDREKVLGEIAIYAGWNNTNIAISGIFFDHTPVEDIDDARAYLKNVSATVRHSEGFLEPTLVVHNPGKMPDANMTNYHADITVVYEGEYKGMPARDELKTKLWELDGRREDYAEIVHSAPRTISRGGIRKIINDARRNVGWLFVTDRMGDNKYEWYSNRWEEFLDLTF</sequence>
<keyword evidence="4" id="KW-1185">Reference proteome</keyword>
<feature type="transmembrane region" description="Helical" evidence="2">
    <location>
        <begin position="93"/>
        <end position="116"/>
    </location>
</feature>
<dbReference type="RefSeq" id="XP_056069894.1">
    <property type="nucleotide sequence ID" value="XM_056215647.1"/>
</dbReference>
<dbReference type="PANTHER" id="PTHR35040">
    <property type="match status" value="1"/>
</dbReference>
<dbReference type="EMBL" id="JAPEUX010000005">
    <property type="protein sequence ID" value="KAJ4351538.1"/>
    <property type="molecule type" value="Genomic_DNA"/>
</dbReference>
<dbReference type="Pfam" id="PF12138">
    <property type="entry name" value="Spherulin4"/>
    <property type="match status" value="1"/>
</dbReference>
<evidence type="ECO:0000313" key="4">
    <source>
        <dbReference type="Proteomes" id="UP001140513"/>
    </source>
</evidence>
<keyword evidence="2" id="KW-0812">Transmembrane</keyword>
<dbReference type="OrthoDB" id="5342184at2759"/>
<dbReference type="GeneID" id="80910411"/>
<reference evidence="3" key="1">
    <citation type="submission" date="2022-10" db="EMBL/GenBank/DDBJ databases">
        <title>Tapping the CABI collections for fungal endophytes: first genome assemblies for Collariella, Neodidymelliopsis, Ascochyta clinopodiicola, Didymella pomorum, Didymosphaeria variabile, Neocosmospora piperis and Neocucurbitaria cava.</title>
        <authorList>
            <person name="Hill R."/>
        </authorList>
    </citation>
    <scope>NUCLEOTIDE SEQUENCE</scope>
    <source>
        <strain evidence="3">IMI 356815</strain>
    </source>
</reference>
<dbReference type="Proteomes" id="UP001140513">
    <property type="component" value="Unassembled WGS sequence"/>
</dbReference>
<proteinExistence type="predicted"/>
<evidence type="ECO:0000256" key="2">
    <source>
        <dbReference type="SAM" id="Phobius"/>
    </source>
</evidence>
<evidence type="ECO:0008006" key="5">
    <source>
        <dbReference type="Google" id="ProtNLM"/>
    </source>
</evidence>
<keyword evidence="2" id="KW-0472">Membrane</keyword>
<accession>A0A9W8XHV5</accession>
<comment type="caution">
    <text evidence="3">The sequence shown here is derived from an EMBL/GenBank/DDBJ whole genome shotgun (WGS) entry which is preliminary data.</text>
</comment>
<gene>
    <name evidence="3" type="ORF">N0V89_006881</name>
</gene>
<evidence type="ECO:0000256" key="1">
    <source>
        <dbReference type="SAM" id="MobiDB-lite"/>
    </source>
</evidence>
<protein>
    <recommendedName>
        <fullName evidence="5">Cell surface spherulin 4-like protein</fullName>
    </recommendedName>
</protein>
<dbReference type="PANTHER" id="PTHR35040:SF7">
    <property type="entry name" value="FIBRONECTIN TYPE-III DOMAIN-CONTAINING PROTEIN-RELATED"/>
    <property type="match status" value="1"/>
</dbReference>
<evidence type="ECO:0000313" key="3">
    <source>
        <dbReference type="EMBL" id="KAJ4351538.1"/>
    </source>
</evidence>
<organism evidence="3 4">
    <name type="scientific">Didymosphaeria variabile</name>
    <dbReference type="NCBI Taxonomy" id="1932322"/>
    <lineage>
        <taxon>Eukaryota</taxon>
        <taxon>Fungi</taxon>
        <taxon>Dikarya</taxon>
        <taxon>Ascomycota</taxon>
        <taxon>Pezizomycotina</taxon>
        <taxon>Dothideomycetes</taxon>
        <taxon>Pleosporomycetidae</taxon>
        <taxon>Pleosporales</taxon>
        <taxon>Massarineae</taxon>
        <taxon>Didymosphaeriaceae</taxon>
        <taxon>Didymosphaeria</taxon>
    </lineage>
</organism>
<feature type="region of interest" description="Disordered" evidence="1">
    <location>
        <begin position="1"/>
        <end position="30"/>
    </location>
</feature>
<feature type="region of interest" description="Disordered" evidence="1">
    <location>
        <begin position="52"/>
        <end position="86"/>
    </location>
</feature>
<keyword evidence="2" id="KW-1133">Transmembrane helix</keyword>
<name>A0A9W8XHV5_9PLEO</name>
<dbReference type="InterPro" id="IPR021986">
    <property type="entry name" value="Spherulin4"/>
</dbReference>
<dbReference type="AlphaFoldDB" id="A0A9W8XHV5"/>